<evidence type="ECO:0000256" key="8">
    <source>
        <dbReference type="SAM" id="Phobius"/>
    </source>
</evidence>
<dbReference type="PANTHER" id="PTHR42751">
    <property type="entry name" value="SODIUM/HYDROGEN EXCHANGER FAMILY/TRKA DOMAIN PROTEIN"/>
    <property type="match status" value="1"/>
</dbReference>
<feature type="transmembrane region" description="Helical" evidence="8">
    <location>
        <begin position="61"/>
        <end position="80"/>
    </location>
</feature>
<feature type="transmembrane region" description="Helical" evidence="8">
    <location>
        <begin position="188"/>
        <end position="209"/>
    </location>
</feature>
<dbReference type="InterPro" id="IPR003148">
    <property type="entry name" value="RCK_N"/>
</dbReference>
<feature type="domain" description="RCK N-terminal" evidence="9">
    <location>
        <begin position="412"/>
        <end position="529"/>
    </location>
</feature>
<dbReference type="EMBL" id="CWGJ01000011">
    <property type="protein sequence ID" value="CRX38080.1"/>
    <property type="molecule type" value="Genomic_DNA"/>
</dbReference>
<dbReference type="Gene3D" id="1.20.1530.20">
    <property type="match status" value="1"/>
</dbReference>
<dbReference type="OrthoDB" id="9793589at2"/>
<evidence type="ECO:0000256" key="5">
    <source>
        <dbReference type="ARBA" id="ARBA00022692"/>
    </source>
</evidence>
<dbReference type="Pfam" id="PF02080">
    <property type="entry name" value="TrkA_C"/>
    <property type="match status" value="1"/>
</dbReference>
<feature type="transmembrane region" description="Helical" evidence="8">
    <location>
        <begin position="298"/>
        <end position="321"/>
    </location>
</feature>
<evidence type="ECO:0000313" key="11">
    <source>
        <dbReference type="EMBL" id="CRX38080.1"/>
    </source>
</evidence>
<dbReference type="Proteomes" id="UP000220251">
    <property type="component" value="Unassembled WGS sequence"/>
</dbReference>
<organism evidence="11 12">
    <name type="scientific">Estrella lausannensis</name>
    <dbReference type="NCBI Taxonomy" id="483423"/>
    <lineage>
        <taxon>Bacteria</taxon>
        <taxon>Pseudomonadati</taxon>
        <taxon>Chlamydiota</taxon>
        <taxon>Chlamydiia</taxon>
        <taxon>Parachlamydiales</taxon>
        <taxon>Candidatus Criblamydiaceae</taxon>
        <taxon>Estrella</taxon>
    </lineage>
</organism>
<dbReference type="Gene3D" id="3.30.70.1450">
    <property type="entry name" value="Regulator of K+ conductance, C-terminal domain"/>
    <property type="match status" value="1"/>
</dbReference>
<dbReference type="PROSITE" id="PS51202">
    <property type="entry name" value="RCK_C"/>
    <property type="match status" value="1"/>
</dbReference>
<feature type="transmembrane region" description="Helical" evidence="8">
    <location>
        <begin position="119"/>
        <end position="138"/>
    </location>
</feature>
<evidence type="ECO:0000256" key="2">
    <source>
        <dbReference type="ARBA" id="ARBA00005551"/>
    </source>
</evidence>
<dbReference type="Pfam" id="PF00999">
    <property type="entry name" value="Na_H_Exchanger"/>
    <property type="match status" value="1"/>
</dbReference>
<feature type="transmembrane region" description="Helical" evidence="8">
    <location>
        <begin position="158"/>
        <end position="176"/>
    </location>
</feature>
<accession>A0A0H5E4F0</accession>
<proteinExistence type="inferred from homology"/>
<dbReference type="InterPro" id="IPR038770">
    <property type="entry name" value="Na+/solute_symporter_sf"/>
</dbReference>
<evidence type="ECO:0000256" key="1">
    <source>
        <dbReference type="ARBA" id="ARBA00004141"/>
    </source>
</evidence>
<keyword evidence="4" id="KW-0406">Ion transport</keyword>
<keyword evidence="3" id="KW-0813">Transport</keyword>
<dbReference type="InterPro" id="IPR006153">
    <property type="entry name" value="Cation/H_exchanger_TM"/>
</dbReference>
<feature type="domain" description="RCK C-terminal" evidence="10">
    <location>
        <begin position="578"/>
        <end position="662"/>
    </location>
</feature>
<name>A0A0H5E4F0_9BACT</name>
<dbReference type="InterPro" id="IPR036291">
    <property type="entry name" value="NAD(P)-bd_dom_sf"/>
</dbReference>
<keyword evidence="7 8" id="KW-0472">Membrane</keyword>
<dbReference type="AlphaFoldDB" id="A0A0H5E4F0"/>
<evidence type="ECO:0000256" key="6">
    <source>
        <dbReference type="ARBA" id="ARBA00022989"/>
    </source>
</evidence>
<dbReference type="GO" id="GO:1902600">
    <property type="term" value="P:proton transmembrane transport"/>
    <property type="evidence" value="ECO:0007669"/>
    <property type="project" value="InterPro"/>
</dbReference>
<feature type="transmembrane region" description="Helical" evidence="8">
    <location>
        <begin position="362"/>
        <end position="384"/>
    </location>
</feature>
<feature type="transmembrane region" description="Helical" evidence="8">
    <location>
        <begin position="34"/>
        <end position="55"/>
    </location>
</feature>
<dbReference type="GO" id="GO:0006813">
    <property type="term" value="P:potassium ion transport"/>
    <property type="evidence" value="ECO:0007669"/>
    <property type="project" value="UniProtKB-KW"/>
</dbReference>
<dbReference type="GO" id="GO:0015297">
    <property type="term" value="F:antiporter activity"/>
    <property type="evidence" value="ECO:0007669"/>
    <property type="project" value="InterPro"/>
</dbReference>
<keyword evidence="12" id="KW-1185">Reference proteome</keyword>
<feature type="transmembrane region" description="Helical" evidence="8">
    <location>
        <begin position="221"/>
        <end position="254"/>
    </location>
</feature>
<feature type="transmembrane region" description="Helical" evidence="8">
    <location>
        <begin position="89"/>
        <end position="113"/>
    </location>
</feature>
<evidence type="ECO:0000256" key="3">
    <source>
        <dbReference type="ARBA" id="ARBA00022448"/>
    </source>
</evidence>
<evidence type="ECO:0000256" key="4">
    <source>
        <dbReference type="ARBA" id="ARBA00022538"/>
    </source>
</evidence>
<comment type="similarity">
    <text evidence="2">Belongs to the monovalent cation:proton antiporter 2 (CPA2) transporter (TC 2.A.37) family.</text>
</comment>
<dbReference type="InterPro" id="IPR006037">
    <property type="entry name" value="RCK_C"/>
</dbReference>
<sequence>MELLNPEVVIWNILVIFSVSVLVLLVSMRLKLPAIVGFLITGVVIGPNCLGLIQASHESRILAQIGVVLLLFTVGTEFSLRRILRFRKLFILGGGLQVILTVAVGFVIGSLLQRPFGEAIFLGFLLSMSSTAIVIRILEERGEMASPHAKPMLSMLIFQDLAVIPMIVMIPLLGSFATREEQHAMDFFSLHLIAAPVVLIAAYVIVPKILQAIAGTKSRELFLISIILICIAITYGSWKAGLSLSLGAFFAGMVISESEYRHEAVGGVLPFQDIFISLYFVLIGMLVDIHFLLEEPILILFTTIGVLFMKTALTTSVALVIGLPLRTALITGLALSQIGEFAFVMMKKGEEIDIGTPFHHQLFLAVSLLTMAITPLLFWLASWLDAVIERLPLPGWIRACLQIDGEEKEPISGHIIIVGMGLSGKNLSFAAREASIPYVVLEIDPEIVRKEKERGEPVVFGDATRESVLTHAGIQRAKSIAIVINDPTAALRVVRLARKMNKDLYIIVRTSYVHQVSRIYSLGADDVIPDEFGASLEIFGKVLSHFQVEESVIEKCLTNVRYEGYELMRLIYSRTGLFSHIPTELIEKMTEMVRVGKRSVVSGKTLKELAHHKLLGVTVLMISRGPKVIANPEPEETLLADDVVVILGSKANLRKAILFFKSEISIDNE</sequence>
<comment type="subcellular location">
    <subcellularLocation>
        <location evidence="1">Membrane</location>
        <topology evidence="1">Multi-pass membrane protein</topology>
    </subcellularLocation>
</comment>
<dbReference type="SUPFAM" id="SSF51735">
    <property type="entry name" value="NAD(P)-binding Rossmann-fold domains"/>
    <property type="match status" value="1"/>
</dbReference>
<dbReference type="GO" id="GO:0016020">
    <property type="term" value="C:membrane"/>
    <property type="evidence" value="ECO:0007669"/>
    <property type="project" value="UniProtKB-SubCell"/>
</dbReference>
<evidence type="ECO:0000256" key="7">
    <source>
        <dbReference type="ARBA" id="ARBA00023136"/>
    </source>
</evidence>
<dbReference type="SUPFAM" id="SSF116726">
    <property type="entry name" value="TrkA C-terminal domain-like"/>
    <property type="match status" value="1"/>
</dbReference>
<reference evidence="12" key="1">
    <citation type="submission" date="2015-06" db="EMBL/GenBank/DDBJ databases">
        <authorList>
            <person name="Bertelli C."/>
        </authorList>
    </citation>
    <scope>NUCLEOTIDE SEQUENCE [LARGE SCALE GENOMIC DNA]</scope>
    <source>
        <strain evidence="12">CRIB-30</strain>
    </source>
</reference>
<feature type="transmembrane region" description="Helical" evidence="8">
    <location>
        <begin position="327"/>
        <end position="346"/>
    </location>
</feature>
<feature type="transmembrane region" description="Helical" evidence="8">
    <location>
        <begin position="274"/>
        <end position="293"/>
    </location>
</feature>
<evidence type="ECO:0000313" key="12">
    <source>
        <dbReference type="Proteomes" id="UP000220251"/>
    </source>
</evidence>
<dbReference type="InterPro" id="IPR036721">
    <property type="entry name" value="RCK_C_sf"/>
</dbReference>
<dbReference type="Pfam" id="PF02254">
    <property type="entry name" value="TrkA_N"/>
    <property type="match status" value="1"/>
</dbReference>
<dbReference type="RefSeq" id="WP_098037934.1">
    <property type="nucleotide sequence ID" value="NZ_CWGJ01000011.1"/>
</dbReference>
<dbReference type="PANTHER" id="PTHR42751:SF3">
    <property type="entry name" value="SODIUM_GLUTAMATE SYMPORTER"/>
    <property type="match status" value="1"/>
</dbReference>
<evidence type="ECO:0000259" key="9">
    <source>
        <dbReference type="PROSITE" id="PS51201"/>
    </source>
</evidence>
<feature type="transmembrane region" description="Helical" evidence="8">
    <location>
        <begin position="6"/>
        <end position="27"/>
    </location>
</feature>
<keyword evidence="4" id="KW-0630">Potassium</keyword>
<protein>
    <submittedName>
        <fullName evidence="11">Sodium/hydrogen exchanger</fullName>
    </submittedName>
</protein>
<keyword evidence="4" id="KW-0633">Potassium transport</keyword>
<evidence type="ECO:0000259" key="10">
    <source>
        <dbReference type="PROSITE" id="PS51202"/>
    </source>
</evidence>
<keyword evidence="5 8" id="KW-0812">Transmembrane</keyword>
<dbReference type="PROSITE" id="PS51201">
    <property type="entry name" value="RCK_N"/>
    <property type="match status" value="1"/>
</dbReference>
<keyword evidence="6 8" id="KW-1133">Transmembrane helix</keyword>
<dbReference type="Gene3D" id="3.40.50.720">
    <property type="entry name" value="NAD(P)-binding Rossmann-like Domain"/>
    <property type="match status" value="1"/>
</dbReference>
<gene>
    <name evidence="11" type="ORF">ELAC_0728</name>
</gene>
<dbReference type="GO" id="GO:0008324">
    <property type="term" value="F:monoatomic cation transmembrane transporter activity"/>
    <property type="evidence" value="ECO:0007669"/>
    <property type="project" value="InterPro"/>
</dbReference>